<evidence type="ECO:0000313" key="2">
    <source>
        <dbReference type="Proteomes" id="UP001226434"/>
    </source>
</evidence>
<proteinExistence type="predicted"/>
<dbReference type="EMBL" id="JASBRG010000007">
    <property type="protein sequence ID" value="MDI3320386.1"/>
    <property type="molecule type" value="Genomic_DNA"/>
</dbReference>
<gene>
    <name evidence="1" type="ORF">QJ048_11410</name>
</gene>
<evidence type="ECO:0000313" key="1">
    <source>
        <dbReference type="EMBL" id="MDI3320386.1"/>
    </source>
</evidence>
<keyword evidence="2" id="KW-1185">Reference proteome</keyword>
<reference evidence="1 2" key="1">
    <citation type="submission" date="2023-05" db="EMBL/GenBank/DDBJ databases">
        <title>Genome sequence of Pinibacter sp. MAH-24.</title>
        <authorList>
            <person name="Huq M.A."/>
        </authorList>
    </citation>
    <scope>NUCLEOTIDE SEQUENCE [LARGE SCALE GENOMIC DNA]</scope>
    <source>
        <strain evidence="1 2">MAH-24</strain>
    </source>
</reference>
<comment type="caution">
    <text evidence="1">The sequence shown here is derived from an EMBL/GenBank/DDBJ whole genome shotgun (WGS) entry which is preliminary data.</text>
</comment>
<organism evidence="1 2">
    <name type="scientific">Pinibacter soli</name>
    <dbReference type="NCBI Taxonomy" id="3044211"/>
    <lineage>
        <taxon>Bacteria</taxon>
        <taxon>Pseudomonadati</taxon>
        <taxon>Bacteroidota</taxon>
        <taxon>Chitinophagia</taxon>
        <taxon>Chitinophagales</taxon>
        <taxon>Chitinophagaceae</taxon>
        <taxon>Pinibacter</taxon>
    </lineage>
</organism>
<accession>A0ABT6RD28</accession>
<protein>
    <submittedName>
        <fullName evidence="1">Uncharacterized protein</fullName>
    </submittedName>
</protein>
<name>A0ABT6RD28_9BACT</name>
<dbReference type="Proteomes" id="UP001226434">
    <property type="component" value="Unassembled WGS sequence"/>
</dbReference>
<sequence>MREKSYLQYKIQQKHEYWKTPKSALLLGAGCSYPVVPLGSGIIKFCQ</sequence>